<protein>
    <submittedName>
        <fullName evidence="2">Uncharacterized protein</fullName>
    </submittedName>
</protein>
<accession>A0A1F7XYM5</accession>
<evidence type="ECO:0000256" key="1">
    <source>
        <dbReference type="SAM" id="Coils"/>
    </source>
</evidence>
<keyword evidence="1" id="KW-0175">Coiled coil</keyword>
<evidence type="ECO:0000313" key="3">
    <source>
        <dbReference type="Proteomes" id="UP000178750"/>
    </source>
</evidence>
<feature type="coiled-coil region" evidence="1">
    <location>
        <begin position="167"/>
        <end position="202"/>
    </location>
</feature>
<comment type="caution">
    <text evidence="2">The sequence shown here is derived from an EMBL/GenBank/DDBJ whole genome shotgun (WGS) entry which is preliminary data.</text>
</comment>
<organism evidence="2 3">
    <name type="scientific">Candidatus Woesebacteria bacterium RIFCSPHIGHO2_01_FULL_38_9b</name>
    <dbReference type="NCBI Taxonomy" id="1802493"/>
    <lineage>
        <taxon>Bacteria</taxon>
        <taxon>Candidatus Woeseibacteriota</taxon>
    </lineage>
</organism>
<dbReference type="Proteomes" id="UP000178750">
    <property type="component" value="Unassembled WGS sequence"/>
</dbReference>
<sequence length="204" mass="23701">MSDDIAEIEKTEVKPIRLSDNRRILPIFNNLAAIYKSFQDISPPLNWESDANARTDKLTALGVHGSWFDQDEVTGDFNFYLESEGKTERVNTVPWFDILKEARGSNDTIRMIRAEEFFRKANLAEPLYQSDNLELLEAMSTQGEIEARLEVELYRSRKLADDERVKAQELTEQDAAENGLREELEQEKYIKLENIAERLEQVKR</sequence>
<dbReference type="AlphaFoldDB" id="A0A1F7XYM5"/>
<proteinExistence type="predicted"/>
<gene>
    <name evidence="2" type="ORF">A2863_00860</name>
</gene>
<reference evidence="2 3" key="1">
    <citation type="journal article" date="2016" name="Nat. Commun.">
        <title>Thousands of microbial genomes shed light on interconnected biogeochemical processes in an aquifer system.</title>
        <authorList>
            <person name="Anantharaman K."/>
            <person name="Brown C.T."/>
            <person name="Hug L.A."/>
            <person name="Sharon I."/>
            <person name="Castelle C.J."/>
            <person name="Probst A.J."/>
            <person name="Thomas B.C."/>
            <person name="Singh A."/>
            <person name="Wilkins M.J."/>
            <person name="Karaoz U."/>
            <person name="Brodie E.L."/>
            <person name="Williams K.H."/>
            <person name="Hubbard S.S."/>
            <person name="Banfield J.F."/>
        </authorList>
    </citation>
    <scope>NUCLEOTIDE SEQUENCE [LARGE SCALE GENOMIC DNA]</scope>
</reference>
<dbReference type="EMBL" id="MGGF01000071">
    <property type="protein sequence ID" value="OGM20157.1"/>
    <property type="molecule type" value="Genomic_DNA"/>
</dbReference>
<evidence type="ECO:0000313" key="2">
    <source>
        <dbReference type="EMBL" id="OGM20157.1"/>
    </source>
</evidence>
<name>A0A1F7XYM5_9BACT</name>